<reference evidence="9" key="1">
    <citation type="journal article" date="2006" name="PLoS Biol.">
        <title>Macronuclear genome sequence of the ciliate Tetrahymena thermophila, a model eukaryote.</title>
        <authorList>
            <person name="Eisen J.A."/>
            <person name="Coyne R.S."/>
            <person name="Wu M."/>
            <person name="Wu D."/>
            <person name="Thiagarajan M."/>
            <person name="Wortman J.R."/>
            <person name="Badger J.H."/>
            <person name="Ren Q."/>
            <person name="Amedeo P."/>
            <person name="Jones K.M."/>
            <person name="Tallon L.J."/>
            <person name="Delcher A.L."/>
            <person name="Salzberg S.L."/>
            <person name="Silva J.C."/>
            <person name="Haas B.J."/>
            <person name="Majoros W.H."/>
            <person name="Farzad M."/>
            <person name="Carlton J.M."/>
            <person name="Smith R.K. Jr."/>
            <person name="Garg J."/>
            <person name="Pearlman R.E."/>
            <person name="Karrer K.M."/>
            <person name="Sun L."/>
            <person name="Manning G."/>
            <person name="Elde N.C."/>
            <person name="Turkewitz A.P."/>
            <person name="Asai D.J."/>
            <person name="Wilkes D.E."/>
            <person name="Wang Y."/>
            <person name="Cai H."/>
            <person name="Collins K."/>
            <person name="Stewart B.A."/>
            <person name="Lee S.R."/>
            <person name="Wilamowska K."/>
            <person name="Weinberg Z."/>
            <person name="Ruzzo W.L."/>
            <person name="Wloga D."/>
            <person name="Gaertig J."/>
            <person name="Frankel J."/>
            <person name="Tsao C.-C."/>
            <person name="Gorovsky M.A."/>
            <person name="Keeling P.J."/>
            <person name="Waller R.F."/>
            <person name="Patron N.J."/>
            <person name="Cherry J.M."/>
            <person name="Stover N.A."/>
            <person name="Krieger C.J."/>
            <person name="del Toro C."/>
            <person name="Ryder H.F."/>
            <person name="Williamson S.C."/>
            <person name="Barbeau R.A."/>
            <person name="Hamilton E.P."/>
            <person name="Orias E."/>
        </authorList>
    </citation>
    <scope>NUCLEOTIDE SEQUENCE [LARGE SCALE GENOMIC DNA]</scope>
    <source>
        <strain evidence="9">SB210</strain>
    </source>
</reference>
<dbReference type="InterPro" id="IPR050235">
    <property type="entry name" value="CK1_Ser-Thr_kinase"/>
</dbReference>
<dbReference type="SMART" id="SM00220">
    <property type="entry name" value="S_TKc"/>
    <property type="match status" value="1"/>
</dbReference>
<keyword evidence="8" id="KW-0418">Kinase</keyword>
<proteinExistence type="inferred from homology"/>
<dbReference type="GO" id="GO:0005524">
    <property type="term" value="F:ATP binding"/>
    <property type="evidence" value="ECO:0007669"/>
    <property type="project" value="UniProtKB-UniRule"/>
</dbReference>
<dbReference type="OMA" id="EPISSQC"/>
<dbReference type="InterPro" id="IPR008271">
    <property type="entry name" value="Ser/Thr_kinase_AS"/>
</dbReference>
<gene>
    <name evidence="8" type="ORF">TTHERM_00440530</name>
</gene>
<dbReference type="RefSeq" id="XP_001017848.1">
    <property type="nucleotide sequence ID" value="XM_001017848.3"/>
</dbReference>
<dbReference type="FunFam" id="1.10.510.10:FF:001190">
    <property type="entry name" value="Uncharacterized protein"/>
    <property type="match status" value="1"/>
</dbReference>
<dbReference type="CDD" id="cd14016">
    <property type="entry name" value="STKc_CK1"/>
    <property type="match status" value="1"/>
</dbReference>
<evidence type="ECO:0000259" key="7">
    <source>
        <dbReference type="PROSITE" id="PS50011"/>
    </source>
</evidence>
<dbReference type="PROSITE" id="PS00108">
    <property type="entry name" value="PROTEIN_KINASE_ST"/>
    <property type="match status" value="1"/>
</dbReference>
<evidence type="ECO:0000313" key="9">
    <source>
        <dbReference type="Proteomes" id="UP000009168"/>
    </source>
</evidence>
<dbReference type="InterPro" id="IPR017441">
    <property type="entry name" value="Protein_kinase_ATP_BS"/>
</dbReference>
<evidence type="ECO:0000256" key="1">
    <source>
        <dbReference type="ARBA" id="ARBA00012513"/>
    </source>
</evidence>
<feature type="binding site" evidence="5">
    <location>
        <position position="39"/>
    </location>
    <ligand>
        <name>ATP</name>
        <dbReference type="ChEBI" id="CHEBI:30616"/>
    </ligand>
</feature>
<evidence type="ECO:0000256" key="3">
    <source>
        <dbReference type="ARBA" id="ARBA00022840"/>
    </source>
</evidence>
<dbReference type="InterPro" id="IPR000719">
    <property type="entry name" value="Prot_kinase_dom"/>
</dbReference>
<dbReference type="Pfam" id="PF00069">
    <property type="entry name" value="Pkinase"/>
    <property type="match status" value="1"/>
</dbReference>
<dbReference type="PROSITE" id="PS00107">
    <property type="entry name" value="PROTEIN_KINASE_ATP"/>
    <property type="match status" value="1"/>
</dbReference>
<dbReference type="eggNOG" id="KOG1164">
    <property type="taxonomic scope" value="Eukaryota"/>
</dbReference>
<dbReference type="HOGENOM" id="CLU_019279_2_0_1"/>
<dbReference type="KEGG" id="tet:TTHERM_00440530"/>
<protein>
    <recommendedName>
        <fullName evidence="4">Casein kinase I</fullName>
        <ecNumber evidence="1">2.7.11.1</ecNumber>
    </recommendedName>
</protein>
<dbReference type="STRING" id="312017.I7M1U5"/>
<dbReference type="GO" id="GO:0004674">
    <property type="term" value="F:protein serine/threonine kinase activity"/>
    <property type="evidence" value="ECO:0007669"/>
    <property type="project" value="UniProtKB-KW"/>
</dbReference>
<dbReference type="SUPFAM" id="SSF56112">
    <property type="entry name" value="Protein kinase-like (PK-like)"/>
    <property type="match status" value="1"/>
</dbReference>
<dbReference type="EC" id="2.7.11.1" evidence="1"/>
<dbReference type="InParanoid" id="I7M1U5"/>
<evidence type="ECO:0000256" key="4">
    <source>
        <dbReference type="ARBA" id="ARBA00023860"/>
    </source>
</evidence>
<keyword evidence="3 5" id="KW-0067">ATP-binding</keyword>
<sequence length="309" mass="36051">MSEVLIGKNFKLTKKLGSGGFGQIYLGVNTKSNLEVAIKLEKNNSACPQLQYEAQFYKRLLKDASVLNNRGLPHVYYTAREGDFTYMVMDRLGSSLEDLFQKCGRKFSLKTVLMIGIQMVERIQFIHSKDVLHRDIKPDNFLMGRGRNAHIVYIVDFGLAKKLVTRNGSHIPYKENKNFTGTARYASLTTHLGIEQGRRDDLEGMMYVLLYFLLGSLPWMGVRSNTKKEKYDKIMEKKMTLCISEVFNDLPKEFVELFKYIRNLEFEEIPDYDYIKRTFEQVFNREGYELDYQYDWICNLNADEEKNSS</sequence>
<dbReference type="PANTHER" id="PTHR11909">
    <property type="entry name" value="CASEIN KINASE-RELATED"/>
    <property type="match status" value="1"/>
</dbReference>
<accession>I7M1U5</accession>
<feature type="domain" description="Protein kinase" evidence="7">
    <location>
        <begin position="10"/>
        <end position="283"/>
    </location>
</feature>
<keyword evidence="2 5" id="KW-0547">Nucleotide-binding</keyword>
<dbReference type="Proteomes" id="UP000009168">
    <property type="component" value="Unassembled WGS sequence"/>
</dbReference>
<evidence type="ECO:0000313" key="8">
    <source>
        <dbReference type="EMBL" id="EAR97603.1"/>
    </source>
</evidence>
<evidence type="ECO:0000256" key="2">
    <source>
        <dbReference type="ARBA" id="ARBA00022741"/>
    </source>
</evidence>
<dbReference type="EMBL" id="GG662663">
    <property type="protein sequence ID" value="EAR97603.1"/>
    <property type="molecule type" value="Genomic_DNA"/>
</dbReference>
<dbReference type="Gene3D" id="1.10.510.10">
    <property type="entry name" value="Transferase(Phosphotransferase) domain 1"/>
    <property type="match status" value="1"/>
</dbReference>
<dbReference type="PROSITE" id="PS50011">
    <property type="entry name" value="PROTEIN_KINASE_DOM"/>
    <property type="match status" value="1"/>
</dbReference>
<comment type="similarity">
    <text evidence="6">Belongs to the protein kinase superfamily.</text>
</comment>
<dbReference type="GeneID" id="7823716"/>
<keyword evidence="8" id="KW-0808">Transferase</keyword>
<organism evidence="8 9">
    <name type="scientific">Tetrahymena thermophila (strain SB210)</name>
    <dbReference type="NCBI Taxonomy" id="312017"/>
    <lineage>
        <taxon>Eukaryota</taxon>
        <taxon>Sar</taxon>
        <taxon>Alveolata</taxon>
        <taxon>Ciliophora</taxon>
        <taxon>Intramacronucleata</taxon>
        <taxon>Oligohymenophorea</taxon>
        <taxon>Hymenostomatida</taxon>
        <taxon>Tetrahymenina</taxon>
        <taxon>Tetrahymenidae</taxon>
        <taxon>Tetrahymena</taxon>
    </lineage>
</organism>
<dbReference type="AlphaFoldDB" id="I7M1U5"/>
<dbReference type="OrthoDB" id="5800476at2759"/>
<keyword evidence="6" id="KW-0723">Serine/threonine-protein kinase</keyword>
<keyword evidence="9" id="KW-1185">Reference proteome</keyword>
<evidence type="ECO:0000256" key="5">
    <source>
        <dbReference type="PROSITE-ProRule" id="PRU10141"/>
    </source>
</evidence>
<name>I7M1U5_TETTS</name>
<evidence type="ECO:0000256" key="6">
    <source>
        <dbReference type="RuleBase" id="RU000304"/>
    </source>
</evidence>
<dbReference type="InterPro" id="IPR011009">
    <property type="entry name" value="Kinase-like_dom_sf"/>
</dbReference>